<keyword evidence="1" id="KW-0808">Transferase</keyword>
<feature type="transmembrane region" description="Helical" evidence="2">
    <location>
        <begin position="137"/>
        <end position="155"/>
    </location>
</feature>
<name>A0AAU9K489_9CILI</name>
<dbReference type="PANTHER" id="PTHR23086:SF8">
    <property type="entry name" value="PHOSPHATIDYLINOSITOL 5-PHOSPHATE 4-KINASE, ISOFORM A"/>
    <property type="match status" value="1"/>
</dbReference>
<feature type="transmembrane region" description="Helical" evidence="2">
    <location>
        <begin position="12"/>
        <end position="30"/>
    </location>
</feature>
<keyword evidence="5" id="KW-1185">Reference proteome</keyword>
<organism evidence="4 5">
    <name type="scientific">Blepharisma stoltei</name>
    <dbReference type="NCBI Taxonomy" id="1481888"/>
    <lineage>
        <taxon>Eukaryota</taxon>
        <taxon>Sar</taxon>
        <taxon>Alveolata</taxon>
        <taxon>Ciliophora</taxon>
        <taxon>Postciliodesmatophora</taxon>
        <taxon>Heterotrichea</taxon>
        <taxon>Heterotrichida</taxon>
        <taxon>Blepharismidae</taxon>
        <taxon>Blepharisma</taxon>
    </lineage>
</organism>
<dbReference type="Proteomes" id="UP001162131">
    <property type="component" value="Unassembled WGS sequence"/>
</dbReference>
<accession>A0AAU9K489</accession>
<feature type="domain" description="PIPK" evidence="3">
    <location>
        <begin position="301"/>
        <end position="639"/>
    </location>
</feature>
<dbReference type="GO" id="GO:0005524">
    <property type="term" value="F:ATP binding"/>
    <property type="evidence" value="ECO:0007669"/>
    <property type="project" value="UniProtKB-UniRule"/>
</dbReference>
<evidence type="ECO:0000313" key="4">
    <source>
        <dbReference type="EMBL" id="CAG9334371.1"/>
    </source>
</evidence>
<feature type="transmembrane region" description="Helical" evidence="2">
    <location>
        <begin position="251"/>
        <end position="270"/>
    </location>
</feature>
<sequence>MTLESTDLALYTSLGCANILFSGLVVLTFLHSKELRQHPSGLIVCLSICEIIMSFHSIIFVWDTESVISIYQLLPGLADHLGYTIGHQTISLILCGINQVMLSIGIVGSLCYNIAICLDLIVTLYNPFISGQKRKKFYHIATFLTTAYFVSYVNWENQFISRCIAENKDRLEIAVSGAIEILLVVFFGIGLISVIYAAWRFTRGLKMITDHSRQYLIRHILYVSAFILLWMWPTLSYFSKKSNDVNFDIDTVALVAYLSSGFFLGIIRTCDPLFWKKIKKCAIFKREEIDMTADDAWNLPIAAVVFGKLNIELAYCIFSSLHGLFMRRKYSKTQFTDGNPYLKVEKHKLFHYLKDTAKIWGIADSKLPQVVIKEFAPDIFEDIREIYNLSYEDALMSLDPYENKENMFKVDESSGKSGSFFLFTSDNRLSIKTIKRKEKKTMRKILKDYHIHLKNNPHSMLCRIYGLYTIKVPGVTSLDIILMQNVLYGVEPLFTFDIKGSTVGRTACDKGKPSGPLKDLDLIKFKHIFELSEDDKIRIVDIIVNDSKFLYSHKLMDYSLLLAICKNCDESSARYIQSLDPKYIYTMGIIDFLTEFNYWKYMELAYKAVIHGRRRAGQISVATPRNYVNRFVYFIFSVVVQLAQKSSSFNIDWNSSGAR</sequence>
<gene>
    <name evidence="4" type="ORF">BSTOLATCC_MIC60990</name>
</gene>
<feature type="transmembrane region" description="Helical" evidence="2">
    <location>
        <begin position="220"/>
        <end position="239"/>
    </location>
</feature>
<keyword evidence="2" id="KW-0472">Membrane</keyword>
<dbReference type="SUPFAM" id="SSF56104">
    <property type="entry name" value="SAICAR synthase-like"/>
    <property type="match status" value="1"/>
</dbReference>
<keyword evidence="2" id="KW-1133">Transmembrane helix</keyword>
<evidence type="ECO:0000259" key="3">
    <source>
        <dbReference type="PROSITE" id="PS51455"/>
    </source>
</evidence>
<reference evidence="4" key="1">
    <citation type="submission" date="2021-09" db="EMBL/GenBank/DDBJ databases">
        <authorList>
            <consortium name="AG Swart"/>
            <person name="Singh M."/>
            <person name="Singh A."/>
            <person name="Seah K."/>
            <person name="Emmerich C."/>
        </authorList>
    </citation>
    <scope>NUCLEOTIDE SEQUENCE</scope>
    <source>
        <strain evidence="4">ATCC30299</strain>
    </source>
</reference>
<dbReference type="InterPro" id="IPR027484">
    <property type="entry name" value="PInositol-4-P-5-kinase_N"/>
</dbReference>
<dbReference type="SMART" id="SM00330">
    <property type="entry name" value="PIPKc"/>
    <property type="match status" value="1"/>
</dbReference>
<feature type="transmembrane region" description="Helical" evidence="2">
    <location>
        <begin position="42"/>
        <end position="62"/>
    </location>
</feature>
<dbReference type="Gene3D" id="3.30.800.10">
    <property type="entry name" value="Phosphatidylinositol Phosphate Kinase II Beta"/>
    <property type="match status" value="1"/>
</dbReference>
<dbReference type="CDD" id="cd00139">
    <property type="entry name" value="PIPKc"/>
    <property type="match status" value="1"/>
</dbReference>
<dbReference type="InterPro" id="IPR023610">
    <property type="entry name" value="PInositol-4/5-P-5/4-kinase"/>
</dbReference>
<keyword evidence="2" id="KW-0812">Transmembrane</keyword>
<evidence type="ECO:0000256" key="1">
    <source>
        <dbReference type="PROSITE-ProRule" id="PRU00781"/>
    </source>
</evidence>
<evidence type="ECO:0000313" key="5">
    <source>
        <dbReference type="Proteomes" id="UP001162131"/>
    </source>
</evidence>
<dbReference type="GO" id="GO:0016308">
    <property type="term" value="F:1-phosphatidylinositol-4-phosphate 5-kinase activity"/>
    <property type="evidence" value="ECO:0007669"/>
    <property type="project" value="TreeGrafter"/>
</dbReference>
<protein>
    <recommendedName>
        <fullName evidence="3">PIPK domain-containing protein</fullName>
    </recommendedName>
</protein>
<keyword evidence="1" id="KW-0067">ATP-binding</keyword>
<comment type="caution">
    <text evidence="4">The sequence shown here is derived from an EMBL/GenBank/DDBJ whole genome shotgun (WGS) entry which is preliminary data.</text>
</comment>
<dbReference type="PROSITE" id="PS51455">
    <property type="entry name" value="PIPK"/>
    <property type="match status" value="1"/>
</dbReference>
<dbReference type="InterPro" id="IPR002498">
    <property type="entry name" value="PInositol-4-P-4/5-kinase_core"/>
</dbReference>
<dbReference type="Gene3D" id="1.20.1070.10">
    <property type="entry name" value="Rhodopsin 7-helix transmembrane proteins"/>
    <property type="match status" value="1"/>
</dbReference>
<dbReference type="Pfam" id="PF01504">
    <property type="entry name" value="PIP5K"/>
    <property type="match status" value="2"/>
</dbReference>
<dbReference type="GO" id="GO:0005886">
    <property type="term" value="C:plasma membrane"/>
    <property type="evidence" value="ECO:0007669"/>
    <property type="project" value="TreeGrafter"/>
</dbReference>
<keyword evidence="1" id="KW-0547">Nucleotide-binding</keyword>
<keyword evidence="1" id="KW-0418">Kinase</keyword>
<evidence type="ECO:0000256" key="2">
    <source>
        <dbReference type="SAM" id="Phobius"/>
    </source>
</evidence>
<dbReference type="GO" id="GO:0046854">
    <property type="term" value="P:phosphatidylinositol phosphate biosynthetic process"/>
    <property type="evidence" value="ECO:0007669"/>
    <property type="project" value="TreeGrafter"/>
</dbReference>
<proteinExistence type="predicted"/>
<dbReference type="AlphaFoldDB" id="A0AAU9K489"/>
<dbReference type="InterPro" id="IPR027483">
    <property type="entry name" value="PInositol-4-P-4/5-kinase_C_sf"/>
</dbReference>
<feature type="transmembrane region" description="Helical" evidence="2">
    <location>
        <begin position="175"/>
        <end position="199"/>
    </location>
</feature>
<dbReference type="Gene3D" id="3.30.810.10">
    <property type="entry name" value="2-Layer Sandwich"/>
    <property type="match status" value="1"/>
</dbReference>
<dbReference type="PANTHER" id="PTHR23086">
    <property type="entry name" value="PHOSPHATIDYLINOSITOL-4-PHOSPHATE 5-KINASE"/>
    <property type="match status" value="1"/>
</dbReference>
<dbReference type="EMBL" id="CAJZBQ010000058">
    <property type="protein sequence ID" value="CAG9334371.1"/>
    <property type="molecule type" value="Genomic_DNA"/>
</dbReference>
<feature type="transmembrane region" description="Helical" evidence="2">
    <location>
        <begin position="100"/>
        <end position="125"/>
    </location>
</feature>